<protein>
    <recommendedName>
        <fullName evidence="1">DUF4136 domain-containing protein</fullName>
    </recommendedName>
</protein>
<evidence type="ECO:0000313" key="3">
    <source>
        <dbReference type="EMBL" id="SHK92331.1"/>
    </source>
</evidence>
<keyword evidence="5" id="KW-1185">Reference proteome</keyword>
<evidence type="ECO:0000313" key="2">
    <source>
        <dbReference type="EMBL" id="GGF05038.1"/>
    </source>
</evidence>
<dbReference type="RefSeq" id="WP_072930808.1">
    <property type="nucleotide sequence ID" value="NZ_BMFL01000015.1"/>
</dbReference>
<dbReference type="STRING" id="1434701.SAMN05443634_104286"/>
<evidence type="ECO:0000313" key="4">
    <source>
        <dbReference type="Proteomes" id="UP000184120"/>
    </source>
</evidence>
<proteinExistence type="predicted"/>
<dbReference type="InterPro" id="IPR025411">
    <property type="entry name" value="DUF4136"/>
</dbReference>
<organism evidence="3 4">
    <name type="scientific">Chishuiella changwenlii</name>
    <dbReference type="NCBI Taxonomy" id="1434701"/>
    <lineage>
        <taxon>Bacteria</taxon>
        <taxon>Pseudomonadati</taxon>
        <taxon>Bacteroidota</taxon>
        <taxon>Flavobacteriia</taxon>
        <taxon>Flavobacteriales</taxon>
        <taxon>Weeksellaceae</taxon>
        <taxon>Chishuiella</taxon>
    </lineage>
</organism>
<name>A0A1M6WF71_9FLAO</name>
<dbReference type="PROSITE" id="PS51257">
    <property type="entry name" value="PROKAR_LIPOPROTEIN"/>
    <property type="match status" value="1"/>
</dbReference>
<dbReference type="OrthoDB" id="5432251at2"/>
<accession>A0A1M6WF71</accession>
<reference evidence="5" key="4">
    <citation type="journal article" date="2019" name="Int. J. Syst. Evol. Microbiol.">
        <title>The Global Catalogue of Microorganisms (GCM) 10K type strain sequencing project: providing services to taxonomists for standard genome sequencing and annotation.</title>
        <authorList>
            <consortium name="The Broad Institute Genomics Platform"/>
            <consortium name="The Broad Institute Genome Sequencing Center for Infectious Disease"/>
            <person name="Wu L."/>
            <person name="Ma J."/>
        </authorList>
    </citation>
    <scope>NUCLEOTIDE SEQUENCE [LARGE SCALE GENOMIC DNA]</scope>
    <source>
        <strain evidence="5">CGMCC 1.12707</strain>
    </source>
</reference>
<feature type="domain" description="DUF4136" evidence="1">
    <location>
        <begin position="23"/>
        <end position="172"/>
    </location>
</feature>
<sequence length="175" mass="19440">MMKRIFFLSVIILTIVSCNTQKVSVDYDRNFNFDTNKSYTFSKTDRVRLNDLDSARLFKSIEKGMLFKGFQKSAENNLVIHVVPEEYVSKKQTSNVGLGLGTGGIGFGGGVSVGIPITSQKLNQNYTVSMLNEGRLVWQGILKLEMPLNASPAVREARVDSGVMKLLKNFPPKAK</sequence>
<reference evidence="2" key="1">
    <citation type="journal article" date="2014" name="Int. J. Syst. Evol. Microbiol.">
        <title>Complete genome of a new Firmicutes species belonging to the dominant human colonic microbiota ('Ruminococcus bicirculans') reveals two chromosomes and a selective capacity to utilize plant glucans.</title>
        <authorList>
            <consortium name="NISC Comparative Sequencing Program"/>
            <person name="Wegmann U."/>
            <person name="Louis P."/>
            <person name="Goesmann A."/>
            <person name="Henrissat B."/>
            <person name="Duncan S.H."/>
            <person name="Flint H.J."/>
        </authorList>
    </citation>
    <scope>NUCLEOTIDE SEQUENCE</scope>
    <source>
        <strain evidence="2">CGMCC 1.12707</strain>
    </source>
</reference>
<dbReference type="Proteomes" id="UP000184120">
    <property type="component" value="Unassembled WGS sequence"/>
</dbReference>
<reference evidence="3" key="2">
    <citation type="submission" date="2016-11" db="EMBL/GenBank/DDBJ databases">
        <authorList>
            <person name="Jaros S."/>
            <person name="Januszkiewicz K."/>
            <person name="Wedrychowicz H."/>
        </authorList>
    </citation>
    <scope>NUCLEOTIDE SEQUENCE [LARGE SCALE GENOMIC DNA]</scope>
    <source>
        <strain evidence="3">DSM 27989</strain>
    </source>
</reference>
<dbReference type="Pfam" id="PF13590">
    <property type="entry name" value="DUF4136"/>
    <property type="match status" value="1"/>
</dbReference>
<dbReference type="AlphaFoldDB" id="A0A1M6WF71"/>
<evidence type="ECO:0000259" key="1">
    <source>
        <dbReference type="Pfam" id="PF13590"/>
    </source>
</evidence>
<dbReference type="Proteomes" id="UP000650994">
    <property type="component" value="Unassembled WGS sequence"/>
</dbReference>
<reference evidence="2" key="5">
    <citation type="submission" date="2024-05" db="EMBL/GenBank/DDBJ databases">
        <authorList>
            <person name="Sun Q."/>
            <person name="Zhou Y."/>
        </authorList>
    </citation>
    <scope>NUCLEOTIDE SEQUENCE</scope>
    <source>
        <strain evidence="2">CGMCC 1.12707</strain>
    </source>
</reference>
<evidence type="ECO:0000313" key="5">
    <source>
        <dbReference type="Proteomes" id="UP000650994"/>
    </source>
</evidence>
<reference evidence="4" key="3">
    <citation type="submission" date="2016-11" db="EMBL/GenBank/DDBJ databases">
        <authorList>
            <person name="Varghese N."/>
            <person name="Submissions S."/>
        </authorList>
    </citation>
    <scope>NUCLEOTIDE SEQUENCE [LARGE SCALE GENOMIC DNA]</scope>
    <source>
        <strain evidence="4">DSM 27989</strain>
    </source>
</reference>
<dbReference type="EMBL" id="BMFL01000015">
    <property type="protein sequence ID" value="GGF05038.1"/>
    <property type="molecule type" value="Genomic_DNA"/>
</dbReference>
<gene>
    <name evidence="2" type="ORF">GCM10010984_22860</name>
    <name evidence="3" type="ORF">SAMN05443634_104286</name>
</gene>
<dbReference type="Gene3D" id="3.30.160.670">
    <property type="match status" value="1"/>
</dbReference>
<dbReference type="EMBL" id="FRBH01000004">
    <property type="protein sequence ID" value="SHK92331.1"/>
    <property type="molecule type" value="Genomic_DNA"/>
</dbReference>